<organism evidence="5 6">
    <name type="scientific">Ramlibacter algicola</name>
    <dbReference type="NCBI Taxonomy" id="2795217"/>
    <lineage>
        <taxon>Bacteria</taxon>
        <taxon>Pseudomonadati</taxon>
        <taxon>Pseudomonadota</taxon>
        <taxon>Betaproteobacteria</taxon>
        <taxon>Burkholderiales</taxon>
        <taxon>Comamonadaceae</taxon>
        <taxon>Ramlibacter</taxon>
    </lineage>
</organism>
<evidence type="ECO:0000259" key="4">
    <source>
        <dbReference type="SMART" id="SM00563"/>
    </source>
</evidence>
<accession>A0A934URL0</accession>
<dbReference type="PANTHER" id="PTHR10434">
    <property type="entry name" value="1-ACYL-SN-GLYCEROL-3-PHOSPHATE ACYLTRANSFERASE"/>
    <property type="match status" value="1"/>
</dbReference>
<dbReference type="Proteomes" id="UP000617041">
    <property type="component" value="Unassembled WGS sequence"/>
</dbReference>
<sequence length="221" mass="24127">MAPATARHPIQFQGSRIAVALLRLGGWRVRFDGVPAAQGVVIVYPHTSNWDFVVGILAKWAMGIPVRFWAKDTLFRPALFGAWLRGVGGVPVVRSSPQGLVDDTVRQLQEHAAGNRLFWLAVTPEGTRSLRPGWKSGFYRVAVQAGVPLAMASLDFGRREVRFTEFLELSGDEARDMAAIAAHFADVRGCKPELASPIRLLEPRAPSATMDASAPLREDTA</sequence>
<proteinExistence type="predicted"/>
<evidence type="ECO:0000256" key="1">
    <source>
        <dbReference type="ARBA" id="ARBA00005189"/>
    </source>
</evidence>
<dbReference type="SUPFAM" id="SSF69593">
    <property type="entry name" value="Glycerol-3-phosphate (1)-acyltransferase"/>
    <property type="match status" value="1"/>
</dbReference>
<dbReference type="RefSeq" id="WP_200788288.1">
    <property type="nucleotide sequence ID" value="NZ_JAEDAO010000001.1"/>
</dbReference>
<dbReference type="GO" id="GO:0006654">
    <property type="term" value="P:phosphatidic acid biosynthetic process"/>
    <property type="evidence" value="ECO:0007669"/>
    <property type="project" value="TreeGrafter"/>
</dbReference>
<dbReference type="Pfam" id="PF01553">
    <property type="entry name" value="Acyltransferase"/>
    <property type="match status" value="1"/>
</dbReference>
<dbReference type="SMART" id="SM00563">
    <property type="entry name" value="PlsC"/>
    <property type="match status" value="1"/>
</dbReference>
<dbReference type="AlphaFoldDB" id="A0A934URL0"/>
<dbReference type="PANTHER" id="PTHR10434:SF9">
    <property type="entry name" value="PHOSPHOLIPID_GLYCEROL ACYLTRANSFERASE DOMAIN-CONTAINING PROTEIN"/>
    <property type="match status" value="1"/>
</dbReference>
<dbReference type="EMBL" id="JAEDAO010000001">
    <property type="protein sequence ID" value="MBK0393310.1"/>
    <property type="molecule type" value="Genomic_DNA"/>
</dbReference>
<reference evidence="5" key="1">
    <citation type="submission" date="2020-12" db="EMBL/GenBank/DDBJ databases">
        <title>Ramlibacter sp. nov., isolated from a freshwater alga, Cryptomonas.</title>
        <authorList>
            <person name="Kim H.M."/>
            <person name="Jeon C.O."/>
        </authorList>
    </citation>
    <scope>NUCLEOTIDE SEQUENCE</scope>
    <source>
        <strain evidence="5">CrO1</strain>
    </source>
</reference>
<keyword evidence="2" id="KW-0808">Transferase</keyword>
<keyword evidence="6" id="KW-1185">Reference proteome</keyword>
<comment type="caution">
    <text evidence="5">The sequence shown here is derived from an EMBL/GenBank/DDBJ whole genome shotgun (WGS) entry which is preliminary data.</text>
</comment>
<evidence type="ECO:0000313" key="5">
    <source>
        <dbReference type="EMBL" id="MBK0393310.1"/>
    </source>
</evidence>
<evidence type="ECO:0000256" key="2">
    <source>
        <dbReference type="ARBA" id="ARBA00022679"/>
    </source>
</evidence>
<evidence type="ECO:0000313" key="6">
    <source>
        <dbReference type="Proteomes" id="UP000617041"/>
    </source>
</evidence>
<comment type="pathway">
    <text evidence="1">Lipid metabolism.</text>
</comment>
<dbReference type="GO" id="GO:0003841">
    <property type="term" value="F:1-acylglycerol-3-phosphate O-acyltransferase activity"/>
    <property type="evidence" value="ECO:0007669"/>
    <property type="project" value="TreeGrafter"/>
</dbReference>
<evidence type="ECO:0000256" key="3">
    <source>
        <dbReference type="ARBA" id="ARBA00023315"/>
    </source>
</evidence>
<protein>
    <submittedName>
        <fullName evidence="5">1-acyl-sn-glycerol-3-phosphate acyltransferase</fullName>
    </submittedName>
</protein>
<gene>
    <name evidence="5" type="ORF">I8E28_11970</name>
</gene>
<dbReference type="InterPro" id="IPR002123">
    <property type="entry name" value="Plipid/glycerol_acylTrfase"/>
</dbReference>
<name>A0A934URL0_9BURK</name>
<keyword evidence="3 5" id="KW-0012">Acyltransferase</keyword>
<feature type="domain" description="Phospholipid/glycerol acyltransferase" evidence="4">
    <location>
        <begin position="40"/>
        <end position="157"/>
    </location>
</feature>